<accession>A0A1S7LFQ9</accession>
<dbReference type="GO" id="GO:0006355">
    <property type="term" value="P:regulation of DNA-templated transcription"/>
    <property type="evidence" value="ECO:0007669"/>
    <property type="project" value="InterPro"/>
</dbReference>
<feature type="domain" description="GGDEF" evidence="5">
    <location>
        <begin position="584"/>
        <end position="717"/>
    </location>
</feature>
<dbReference type="EC" id="3.1.4.52" evidence="6"/>
<dbReference type="GO" id="GO:0052621">
    <property type="term" value="F:diguanylate cyclase activity"/>
    <property type="evidence" value="ECO:0007669"/>
    <property type="project" value="UniProtKB-EC"/>
</dbReference>
<dbReference type="Gene3D" id="3.30.70.270">
    <property type="match status" value="1"/>
</dbReference>
<dbReference type="NCBIfam" id="TIGR00254">
    <property type="entry name" value="GGDEF"/>
    <property type="match status" value="1"/>
</dbReference>
<dbReference type="SUPFAM" id="SSF55785">
    <property type="entry name" value="PYP-like sensor domain (PAS domain)"/>
    <property type="match status" value="4"/>
</dbReference>
<dbReference type="InterPro" id="IPR001610">
    <property type="entry name" value="PAC"/>
</dbReference>
<dbReference type="InterPro" id="IPR001633">
    <property type="entry name" value="EAL_dom"/>
</dbReference>
<dbReference type="Gene3D" id="3.20.20.450">
    <property type="entry name" value="EAL domain"/>
    <property type="match status" value="1"/>
</dbReference>
<sequence length="988" mass="111697">MAFERQEFNMSTAKFEELTQKISELLYSDALAGLKVDLQEVLRLIHLLQVYQLELEMQNEELRKTQIALQQSQQDRQLHDKKTDFGFLTLNAAGLILKSNATLASILGMESKRLIGRKISTLISPNDQDIFHFFRQRVLKTGEFASCELNLLGRDGSHVAVQLQSEGPQQDLSGEKRWKIIVRNRSCQNLESLSPVGIFKIDADGYCLHVNPTWLQITSVDSHAAIGSRWTESIHPEDRDKISDTWLRATGERSPFKAKYRFLKGSGDEVWVLGQATPEIDTQGRLTGYMGTITDITAQMTTEQMLLTSQELAHLGSWDWDIPGGQLIWSDETYRIFGLSPQESPPTYEIFLQSIHPADRILVESSVEKALQDPDFNYQVEHRVVRKKGAPRYVIERGKVQRDAAGNAVRMIGTVQDITSLRSTENQLALLERILEHTDEGVFISDQKASITSVNPALCALYGYPPEEIIGQTPNLFISHHQDHIFYARMWQTLLKEGYWENEIWNRRKDGEVFPVKATIQAVHNLYGEITHFVCIYRDLSDIKKRDEKLLFTRSHDALTGLPNRVLFLDRLGQALRQIQREKRQVAVVMLDMDLFRKINDSLGHALGDLLLKQIALRIQALLRSEDTLCRLGGNAFTIFLQHLESMDGVTQFAQRLLGALAKPFQVQEYSLHLSASIGLTIAPNDGDEAETLLKNAELAMYRAKERGRGCFHFFNPHLSEQANQRLALENNLRQGLDQQEFLLHHQPKVDLLSGQIVGMESLVRWNRGEQLVSPDAFIPVAEESGLIIPLGSWVLRQACLETVKLPAAGDSLRVAVNLSPRQFRDPKLLQHIDESLLHSGLPPERLELEITESMLAENVEEAIASLNQLKDRGIHIAMDDFGTGYSSLNTLKRFPIDTLKIDQSFIRDLTSDSEDAQIVTAIVHMAQSLNLKLVAEGVETREQLAFLESRGCDQIQGYLFSKPLPYSQFSVLLTQGKSLKSKPATAL</sequence>
<feature type="domain" description="EAL" evidence="4">
    <location>
        <begin position="726"/>
        <end position="978"/>
    </location>
</feature>
<dbReference type="SMART" id="SM00086">
    <property type="entry name" value="PAC"/>
    <property type="match status" value="3"/>
</dbReference>
<feature type="domain" description="PAS" evidence="2">
    <location>
        <begin position="321"/>
        <end position="374"/>
    </location>
</feature>
<dbReference type="GO" id="GO:0071111">
    <property type="term" value="F:cyclic-guanylate-specific phosphodiesterase activity"/>
    <property type="evidence" value="ECO:0007669"/>
    <property type="project" value="UniProtKB-EC"/>
</dbReference>
<dbReference type="InterPro" id="IPR035919">
    <property type="entry name" value="EAL_sf"/>
</dbReference>
<feature type="domain" description="PAC" evidence="3">
    <location>
        <begin position="256"/>
        <end position="308"/>
    </location>
</feature>
<dbReference type="AlphaFoldDB" id="A0A1S7LFQ9"/>
<dbReference type="SUPFAM" id="SSF55073">
    <property type="entry name" value="Nucleotide cyclase"/>
    <property type="match status" value="1"/>
</dbReference>
<dbReference type="Pfam" id="PF00563">
    <property type="entry name" value="EAL"/>
    <property type="match status" value="1"/>
</dbReference>
<gene>
    <name evidence="6" type="ORF">MAGMO_0710</name>
</gene>
<dbReference type="EMBL" id="LO017727">
    <property type="protein sequence ID" value="CRH04914.1"/>
    <property type="molecule type" value="Genomic_DNA"/>
</dbReference>
<dbReference type="Gene3D" id="3.30.450.20">
    <property type="entry name" value="PAS domain"/>
    <property type="match status" value="4"/>
</dbReference>
<protein>
    <submittedName>
        <fullName evidence="6">Putative Diguanylate cyclase/phosphodiesterase [including GGDEF and EAL domain]</fullName>
        <ecNumber evidence="6">2.7.7.65</ecNumber>
        <ecNumber evidence="6">3.1.4.52</ecNumber>
    </submittedName>
</protein>
<dbReference type="SUPFAM" id="SSF141868">
    <property type="entry name" value="EAL domain-like"/>
    <property type="match status" value="1"/>
</dbReference>
<feature type="domain" description="PAS" evidence="2">
    <location>
        <begin position="427"/>
        <end position="498"/>
    </location>
</feature>
<dbReference type="FunFam" id="3.20.20.450:FF:000001">
    <property type="entry name" value="Cyclic di-GMP phosphodiesterase yahA"/>
    <property type="match status" value="1"/>
</dbReference>
<reference evidence="6" key="1">
    <citation type="submission" date="2015-04" db="EMBL/GenBank/DDBJ databases">
        <authorList>
            <person name="Syromyatnikov M.Y."/>
            <person name="Popov V.N."/>
        </authorList>
    </citation>
    <scope>NUCLEOTIDE SEQUENCE</scope>
    <source>
        <strain evidence="6">MO-1</strain>
    </source>
</reference>
<dbReference type="SMART" id="SM00052">
    <property type="entry name" value="EAL"/>
    <property type="match status" value="1"/>
</dbReference>
<evidence type="ECO:0000259" key="5">
    <source>
        <dbReference type="PROSITE" id="PS50887"/>
    </source>
</evidence>
<proteinExistence type="predicted"/>
<name>A0A1S7LFQ9_MAGMO</name>
<dbReference type="PANTHER" id="PTHR44757">
    <property type="entry name" value="DIGUANYLATE CYCLASE DGCP"/>
    <property type="match status" value="1"/>
</dbReference>
<dbReference type="InterPro" id="IPR013655">
    <property type="entry name" value="PAS_fold_3"/>
</dbReference>
<keyword evidence="6" id="KW-0808">Transferase</keyword>
<keyword evidence="1" id="KW-0175">Coiled coil</keyword>
<feature type="domain" description="PAC" evidence="3">
    <location>
        <begin position="500"/>
        <end position="552"/>
    </location>
</feature>
<evidence type="ECO:0000313" key="6">
    <source>
        <dbReference type="EMBL" id="CRH04914.1"/>
    </source>
</evidence>
<dbReference type="InterPro" id="IPR000700">
    <property type="entry name" value="PAS-assoc_C"/>
</dbReference>
<dbReference type="InterPro" id="IPR000160">
    <property type="entry name" value="GGDEF_dom"/>
</dbReference>
<dbReference type="NCBIfam" id="TIGR00229">
    <property type="entry name" value="sensory_box"/>
    <property type="match status" value="3"/>
</dbReference>
<dbReference type="PROSITE" id="PS50113">
    <property type="entry name" value="PAC"/>
    <property type="match status" value="3"/>
</dbReference>
<dbReference type="Pfam" id="PF00989">
    <property type="entry name" value="PAS"/>
    <property type="match status" value="2"/>
</dbReference>
<dbReference type="CDD" id="cd00130">
    <property type="entry name" value="PAS"/>
    <property type="match status" value="4"/>
</dbReference>
<keyword evidence="6" id="KW-0548">Nucleotidyltransferase</keyword>
<dbReference type="SMART" id="SM00267">
    <property type="entry name" value="GGDEF"/>
    <property type="match status" value="1"/>
</dbReference>
<dbReference type="PANTHER" id="PTHR44757:SF2">
    <property type="entry name" value="BIOFILM ARCHITECTURE MAINTENANCE PROTEIN MBAA"/>
    <property type="match status" value="1"/>
</dbReference>
<dbReference type="Pfam" id="PF08447">
    <property type="entry name" value="PAS_3"/>
    <property type="match status" value="2"/>
</dbReference>
<dbReference type="InterPro" id="IPR000014">
    <property type="entry name" value="PAS"/>
</dbReference>
<evidence type="ECO:0000259" key="4">
    <source>
        <dbReference type="PROSITE" id="PS50883"/>
    </source>
</evidence>
<dbReference type="PROSITE" id="PS50112">
    <property type="entry name" value="PAS"/>
    <property type="match status" value="4"/>
</dbReference>
<feature type="domain" description="PAC" evidence="3">
    <location>
        <begin position="378"/>
        <end position="430"/>
    </location>
</feature>
<evidence type="ECO:0000259" key="2">
    <source>
        <dbReference type="PROSITE" id="PS50112"/>
    </source>
</evidence>
<dbReference type="CDD" id="cd01949">
    <property type="entry name" value="GGDEF"/>
    <property type="match status" value="1"/>
</dbReference>
<dbReference type="Pfam" id="PF00990">
    <property type="entry name" value="GGDEF"/>
    <property type="match status" value="1"/>
</dbReference>
<dbReference type="Gene3D" id="2.10.70.100">
    <property type="match status" value="1"/>
</dbReference>
<organism evidence="6">
    <name type="scientific">Magnetococcus massalia (strain MO-1)</name>
    <dbReference type="NCBI Taxonomy" id="451514"/>
    <lineage>
        <taxon>Bacteria</taxon>
        <taxon>Pseudomonadati</taxon>
        <taxon>Pseudomonadota</taxon>
        <taxon>Magnetococcia</taxon>
        <taxon>Magnetococcales</taxon>
        <taxon>Magnetococcaceae</taxon>
        <taxon>Magnetococcus</taxon>
    </lineage>
</organism>
<evidence type="ECO:0000256" key="1">
    <source>
        <dbReference type="SAM" id="Coils"/>
    </source>
</evidence>
<dbReference type="InterPro" id="IPR052155">
    <property type="entry name" value="Biofilm_reg_signaling"/>
</dbReference>
<dbReference type="SMART" id="SM00091">
    <property type="entry name" value="PAS"/>
    <property type="match status" value="4"/>
</dbReference>
<feature type="domain" description="PAS" evidence="2">
    <location>
        <begin position="198"/>
        <end position="254"/>
    </location>
</feature>
<dbReference type="PROSITE" id="PS50883">
    <property type="entry name" value="EAL"/>
    <property type="match status" value="1"/>
</dbReference>
<keyword evidence="6" id="KW-0378">Hydrolase</keyword>
<dbReference type="PROSITE" id="PS50887">
    <property type="entry name" value="GGDEF"/>
    <property type="match status" value="1"/>
</dbReference>
<dbReference type="EC" id="2.7.7.65" evidence="6"/>
<dbReference type="CDD" id="cd01948">
    <property type="entry name" value="EAL"/>
    <property type="match status" value="1"/>
</dbReference>
<dbReference type="InterPro" id="IPR043128">
    <property type="entry name" value="Rev_trsase/Diguanyl_cyclase"/>
</dbReference>
<dbReference type="InterPro" id="IPR035965">
    <property type="entry name" value="PAS-like_dom_sf"/>
</dbReference>
<feature type="domain" description="PAS" evidence="2">
    <location>
        <begin position="87"/>
        <end position="142"/>
    </location>
</feature>
<evidence type="ECO:0000259" key="3">
    <source>
        <dbReference type="PROSITE" id="PS50113"/>
    </source>
</evidence>
<feature type="coiled-coil region" evidence="1">
    <location>
        <begin position="48"/>
        <end position="75"/>
    </location>
</feature>
<dbReference type="InterPro" id="IPR029787">
    <property type="entry name" value="Nucleotide_cyclase"/>
</dbReference>
<dbReference type="InterPro" id="IPR013767">
    <property type="entry name" value="PAS_fold"/>
</dbReference>